<dbReference type="SMART" id="SM00034">
    <property type="entry name" value="CLECT"/>
    <property type="match status" value="2"/>
</dbReference>
<dbReference type="SUPFAM" id="SSF56436">
    <property type="entry name" value="C-type lectin-like"/>
    <property type="match status" value="2"/>
</dbReference>
<sequence>MGHKTLICAGIFIMHLMTTTRTALLSAGSNITVLQQYHFINKSLTWYEAQSFCRLKYTDLATINNMDDENQLINTLGSNVTSSWIGLYNGQTNRWLWSDGSGIASFTQWSPGEPSNSGGVEACGLMYDNGLWNDAQCGLALAYVCYEIQQDGSKKYVVYTQGQTWQNSQDLCRQKHTDLACVQTVQENLAIAAVTNVVWFGLFKDSWYWSDGTKTSFRYWKRGGSYSGNCVSVEGTQQGRWIPADCNKKATFICQGGLKLKKTVIKMKVQSDVDLTDSTTSSLILQKLETILSEQGLTDVQLKYERVFQPQLKTTENAGC</sequence>
<dbReference type="InterPro" id="IPR001304">
    <property type="entry name" value="C-type_lectin-like"/>
</dbReference>
<dbReference type="InterPro" id="IPR016186">
    <property type="entry name" value="C-type_lectin-like/link_sf"/>
</dbReference>
<feature type="domain" description="C-type lectin" evidence="3">
    <location>
        <begin position="151"/>
        <end position="255"/>
    </location>
</feature>
<feature type="domain" description="C-type lectin" evidence="3">
    <location>
        <begin position="37"/>
        <end position="146"/>
    </location>
</feature>
<reference evidence="4" key="3">
    <citation type="submission" date="2025-09" db="UniProtKB">
        <authorList>
            <consortium name="Ensembl"/>
        </authorList>
    </citation>
    <scope>IDENTIFICATION</scope>
</reference>
<evidence type="ECO:0000313" key="4">
    <source>
        <dbReference type="Ensembl" id="ENSOABP00000068484.1"/>
    </source>
</evidence>
<organism evidence="4 5">
    <name type="scientific">Oreochromis aureus</name>
    <name type="common">Israeli tilapia</name>
    <name type="synonym">Chromis aureus</name>
    <dbReference type="NCBI Taxonomy" id="47969"/>
    <lineage>
        <taxon>Eukaryota</taxon>
        <taxon>Metazoa</taxon>
        <taxon>Chordata</taxon>
        <taxon>Craniata</taxon>
        <taxon>Vertebrata</taxon>
        <taxon>Euteleostomi</taxon>
        <taxon>Actinopterygii</taxon>
        <taxon>Neopterygii</taxon>
        <taxon>Teleostei</taxon>
        <taxon>Neoteleostei</taxon>
        <taxon>Acanthomorphata</taxon>
        <taxon>Ovalentaria</taxon>
        <taxon>Cichlomorphae</taxon>
        <taxon>Cichliformes</taxon>
        <taxon>Cichlidae</taxon>
        <taxon>African cichlids</taxon>
        <taxon>Pseudocrenilabrinae</taxon>
        <taxon>Oreochromini</taxon>
        <taxon>Oreochromis</taxon>
    </lineage>
</organism>
<dbReference type="Pfam" id="PF00059">
    <property type="entry name" value="Lectin_C"/>
    <property type="match status" value="2"/>
</dbReference>
<accession>A0AAZ1XLI1</accession>
<reference evidence="5" key="1">
    <citation type="submission" date="2020-03" db="EMBL/GenBank/DDBJ databases">
        <title>Evolution of repeat sequences and sex chromosomes of tilapia species revealed by chromosome-level genomes.</title>
        <authorList>
            <person name="Xu L."/>
            <person name="Tao W."/>
            <person name="Wang D."/>
            <person name="Zhou Q."/>
        </authorList>
    </citation>
    <scope>NUCLEOTIDE SEQUENCE [LARGE SCALE GENOMIC DNA]</scope>
    <source>
        <strain evidence="5">Israel</strain>
    </source>
</reference>
<evidence type="ECO:0000313" key="5">
    <source>
        <dbReference type="Proteomes" id="UP000472276"/>
    </source>
</evidence>
<keyword evidence="5" id="KW-1185">Reference proteome</keyword>
<dbReference type="Ensembl" id="ENSOABT00000072001.1">
    <property type="protein sequence ID" value="ENSOABP00000068484.1"/>
    <property type="gene ID" value="ENSOABG00000036947.1"/>
</dbReference>
<name>A0AAZ1XLI1_OREAU</name>
<dbReference type="InterPro" id="IPR018378">
    <property type="entry name" value="C-type_lectin_CS"/>
</dbReference>
<protein>
    <recommendedName>
        <fullName evidence="3">C-type lectin domain-containing protein</fullName>
    </recommendedName>
</protein>
<dbReference type="PANTHER" id="PTHR45784">
    <property type="entry name" value="C-TYPE LECTIN DOMAIN FAMILY 20 MEMBER A-RELATED"/>
    <property type="match status" value="1"/>
</dbReference>
<dbReference type="GeneID" id="116330637"/>
<reference evidence="4" key="2">
    <citation type="submission" date="2025-08" db="UniProtKB">
        <authorList>
            <consortium name="Ensembl"/>
        </authorList>
    </citation>
    <scope>IDENTIFICATION</scope>
</reference>
<dbReference type="Proteomes" id="UP000472276">
    <property type="component" value="Unassembled WGS sequence"/>
</dbReference>
<proteinExistence type="predicted"/>
<dbReference type="AlphaFoldDB" id="A0AAZ1XLI1"/>
<feature type="signal peptide" evidence="2">
    <location>
        <begin position="1"/>
        <end position="22"/>
    </location>
</feature>
<dbReference type="PROSITE" id="PS50041">
    <property type="entry name" value="C_TYPE_LECTIN_2"/>
    <property type="match status" value="2"/>
</dbReference>
<dbReference type="Gene3D" id="3.10.100.10">
    <property type="entry name" value="Mannose-Binding Protein A, subunit A"/>
    <property type="match status" value="2"/>
</dbReference>
<gene>
    <name evidence="4" type="primary">LOC116330637</name>
</gene>
<dbReference type="PANTHER" id="PTHR45784:SF3">
    <property type="entry name" value="C-TYPE LECTIN DOMAIN FAMILY 4 MEMBER K-LIKE-RELATED"/>
    <property type="match status" value="1"/>
</dbReference>
<evidence type="ECO:0000256" key="1">
    <source>
        <dbReference type="ARBA" id="ARBA00023157"/>
    </source>
</evidence>
<keyword evidence="1" id="KW-1015">Disulfide bond</keyword>
<dbReference type="RefSeq" id="XP_039465554.1">
    <property type="nucleotide sequence ID" value="XM_039609620.1"/>
</dbReference>
<dbReference type="PROSITE" id="PS00615">
    <property type="entry name" value="C_TYPE_LECTIN_1"/>
    <property type="match status" value="1"/>
</dbReference>
<evidence type="ECO:0000259" key="3">
    <source>
        <dbReference type="PROSITE" id="PS50041"/>
    </source>
</evidence>
<feature type="chain" id="PRO_5044281238" description="C-type lectin domain-containing protein" evidence="2">
    <location>
        <begin position="23"/>
        <end position="320"/>
    </location>
</feature>
<evidence type="ECO:0000256" key="2">
    <source>
        <dbReference type="SAM" id="SignalP"/>
    </source>
</evidence>
<keyword evidence="2" id="KW-0732">Signal</keyword>
<dbReference type="InterPro" id="IPR016187">
    <property type="entry name" value="CTDL_fold"/>
</dbReference>
<dbReference type="RefSeq" id="XP_039465553.1">
    <property type="nucleotide sequence ID" value="XM_039609619.1"/>
</dbReference>